<sequence length="375" mass="43313">MRSRKASDVSSERRNWEKIFNGLVQMLRTQQTQLETLVKERKLLEDRITMQHEGWASDIRLCKDQISETRRALIFEEKKRMLEAKKADLVLSSKQREAYLTKWMLGNTEDELAYFKAWFGYHIFDQPLNKNDICKRRSEEPSKRNEDGRDSHFNSVKNTDEKRSKVLEGEVRRLKRECEKLALEKSSEVSALLAEKKFAWNQYNIMENNYRNKLNRKHSEVEKASEKIEILASSMEQLQSTNDKKNGIISRLETKVANMEAEASRLNGEISRLSVELELLKKSRSAQVTPVLNRCTEGTKTSCLGNKNSCRSRSNVIVKKESYAVSAPNPAKESEKGGRSLKRKGIEVSPFSEAPKLFSANFKVPKLKNTSSRRI</sequence>
<dbReference type="Proteomes" id="UP001163823">
    <property type="component" value="Chromosome 8"/>
</dbReference>
<reference evidence="2" key="1">
    <citation type="journal article" date="2023" name="Science">
        <title>Elucidation of the pathway for biosynthesis of saponin adjuvants from the soapbark tree.</title>
        <authorList>
            <person name="Reed J."/>
            <person name="Orme A."/>
            <person name="El-Demerdash A."/>
            <person name="Owen C."/>
            <person name="Martin L.B.B."/>
            <person name="Misra R.C."/>
            <person name="Kikuchi S."/>
            <person name="Rejzek M."/>
            <person name="Martin A.C."/>
            <person name="Harkess A."/>
            <person name="Leebens-Mack J."/>
            <person name="Louveau T."/>
            <person name="Stephenson M.J."/>
            <person name="Osbourn A."/>
        </authorList>
    </citation>
    <scope>NUCLEOTIDE SEQUENCE</scope>
    <source>
        <strain evidence="2">S10</strain>
    </source>
</reference>
<evidence type="ECO:0000313" key="3">
    <source>
        <dbReference type="Proteomes" id="UP001163823"/>
    </source>
</evidence>
<keyword evidence="3" id="KW-1185">Reference proteome</keyword>
<accession>A0AAD7PJV7</accession>
<feature type="region of interest" description="Disordered" evidence="1">
    <location>
        <begin position="325"/>
        <end position="345"/>
    </location>
</feature>
<dbReference type="KEGG" id="qsa:O6P43_018683"/>
<dbReference type="PANTHER" id="PTHR35992">
    <property type="entry name" value="CYTOMATRIX PROTEIN-LIKE PROTEIN"/>
    <property type="match status" value="1"/>
</dbReference>
<gene>
    <name evidence="2" type="ORF">O6P43_018683</name>
</gene>
<evidence type="ECO:0000313" key="2">
    <source>
        <dbReference type="EMBL" id="KAJ7957867.1"/>
    </source>
</evidence>
<protein>
    <submittedName>
        <fullName evidence="2">Cytomatrix protein-like protein</fullName>
    </submittedName>
</protein>
<proteinExistence type="predicted"/>
<comment type="caution">
    <text evidence="2">The sequence shown here is derived from an EMBL/GenBank/DDBJ whole genome shotgun (WGS) entry which is preliminary data.</text>
</comment>
<name>A0AAD7PJV7_QUISA</name>
<dbReference type="EMBL" id="JARAOO010000008">
    <property type="protein sequence ID" value="KAJ7957867.1"/>
    <property type="molecule type" value="Genomic_DNA"/>
</dbReference>
<dbReference type="AlphaFoldDB" id="A0AAD7PJV7"/>
<dbReference type="PANTHER" id="PTHR35992:SF1">
    <property type="entry name" value="CYTOMATRIX PROTEIN-LIKE PROTEIN"/>
    <property type="match status" value="1"/>
</dbReference>
<evidence type="ECO:0000256" key="1">
    <source>
        <dbReference type="SAM" id="MobiDB-lite"/>
    </source>
</evidence>
<feature type="region of interest" description="Disordered" evidence="1">
    <location>
        <begin position="137"/>
        <end position="160"/>
    </location>
</feature>
<organism evidence="2 3">
    <name type="scientific">Quillaja saponaria</name>
    <name type="common">Soap bark tree</name>
    <dbReference type="NCBI Taxonomy" id="32244"/>
    <lineage>
        <taxon>Eukaryota</taxon>
        <taxon>Viridiplantae</taxon>
        <taxon>Streptophyta</taxon>
        <taxon>Embryophyta</taxon>
        <taxon>Tracheophyta</taxon>
        <taxon>Spermatophyta</taxon>
        <taxon>Magnoliopsida</taxon>
        <taxon>eudicotyledons</taxon>
        <taxon>Gunneridae</taxon>
        <taxon>Pentapetalae</taxon>
        <taxon>rosids</taxon>
        <taxon>fabids</taxon>
        <taxon>Fabales</taxon>
        <taxon>Quillajaceae</taxon>
        <taxon>Quillaja</taxon>
    </lineage>
</organism>